<reference evidence="1 2" key="1">
    <citation type="journal article" date="2013" name="Genome Announc.">
        <title>Draft Genome Sequence of a Benzothiophene-Desulfurizing Bacterium, Gordona terrae Strain C-6.</title>
        <authorList>
            <person name="Wang W."/>
            <person name="Ma T."/>
            <person name="Ren Y."/>
            <person name="Li G."/>
        </authorList>
    </citation>
    <scope>NUCLEOTIDE SEQUENCE [LARGE SCALE GENOMIC DNA]</scope>
    <source>
        <strain evidence="1 2">C-6</strain>
    </source>
</reference>
<accession>R7Y2R7</accession>
<dbReference type="AlphaFoldDB" id="R7Y2R7"/>
<comment type="caution">
    <text evidence="1">The sequence shown here is derived from an EMBL/GenBank/DDBJ whole genome shotgun (WGS) entry which is preliminary data.</text>
</comment>
<name>R7Y2R7_9ACTN</name>
<gene>
    <name evidence="1" type="ORF">GTC6_23169</name>
</gene>
<proteinExistence type="predicted"/>
<sequence>MMIDESAVVEQFLELARGTSSSLISFLPAFEDAVTVPETSTIVRTHFLAHDANGAPAVEQLAGAMASAAMDFCIARSKIERAYAEYEETRSTAAIVSLNELTCAVSGDA</sequence>
<dbReference type="EMBL" id="AQPW01000072">
    <property type="protein sequence ID" value="EON30331.1"/>
    <property type="molecule type" value="Genomic_DNA"/>
</dbReference>
<organism evidence="1 2">
    <name type="scientific">Gordonia terrae C-6</name>
    <dbReference type="NCBI Taxonomy" id="1316928"/>
    <lineage>
        <taxon>Bacteria</taxon>
        <taxon>Bacillati</taxon>
        <taxon>Actinomycetota</taxon>
        <taxon>Actinomycetes</taxon>
        <taxon>Mycobacteriales</taxon>
        <taxon>Gordoniaceae</taxon>
        <taxon>Gordonia</taxon>
    </lineage>
</organism>
<protein>
    <submittedName>
        <fullName evidence="1">Uncharacterized protein</fullName>
    </submittedName>
</protein>
<evidence type="ECO:0000313" key="2">
    <source>
        <dbReference type="Proteomes" id="UP000013569"/>
    </source>
</evidence>
<evidence type="ECO:0000313" key="1">
    <source>
        <dbReference type="EMBL" id="EON30331.1"/>
    </source>
</evidence>
<dbReference type="Proteomes" id="UP000013569">
    <property type="component" value="Unassembled WGS sequence"/>
</dbReference>